<dbReference type="GO" id="GO:0016655">
    <property type="term" value="F:oxidoreductase activity, acting on NAD(P)H, quinone or similar compound as acceptor"/>
    <property type="evidence" value="ECO:0007669"/>
    <property type="project" value="InterPro"/>
</dbReference>
<dbReference type="Pfam" id="PF02525">
    <property type="entry name" value="Flavodoxin_2"/>
    <property type="match status" value="1"/>
</dbReference>
<comment type="catalytic activity">
    <reaction evidence="5">
        <text>N,N-dimethyl-1,4-phenylenediamine + anthranilate + 2 NAD(+) = 2-(4-dimethylaminophenyl)diazenylbenzoate + 2 NADH + 2 H(+)</text>
        <dbReference type="Rhea" id="RHEA:55872"/>
        <dbReference type="ChEBI" id="CHEBI:15378"/>
        <dbReference type="ChEBI" id="CHEBI:15783"/>
        <dbReference type="ChEBI" id="CHEBI:16567"/>
        <dbReference type="ChEBI" id="CHEBI:57540"/>
        <dbReference type="ChEBI" id="CHEBI:57945"/>
        <dbReference type="ChEBI" id="CHEBI:71579"/>
        <dbReference type="EC" id="1.7.1.17"/>
    </reaction>
    <physiologicalReaction direction="right-to-left" evidence="5">
        <dbReference type="Rhea" id="RHEA:55874"/>
    </physiologicalReaction>
</comment>
<comment type="function">
    <text evidence="6">Quinone reductase that provides resistance to thiol-specific stress caused by electrophilic quinones.</text>
</comment>
<evidence type="ECO:0000256" key="1">
    <source>
        <dbReference type="ARBA" id="ARBA00022630"/>
    </source>
</evidence>
<sequence length="207" mass="22920">MNRVLLINASPRGEDSCSLRLANLFIEACRMRCADVEVDRLNTFSDLAPFGQRQVDAKMAVIARQPVPEEAAGDWAEVLDVAARVQLADTLVFAVPMWNGAIPWSLKLFIDTVTQPGVAFTFDPATGYRGLLGGRRAVTIYTSRVYAPGLTPAFGVDHQSTYLRWWLEYCGITDIHELRLQTLTPDQDSANRAVQQLTDALAPRGPR</sequence>
<comment type="cofactor">
    <cofactor evidence="6">
        <name>FMN</name>
        <dbReference type="ChEBI" id="CHEBI:58210"/>
    </cofactor>
    <text evidence="6">Binds 1 FMN per subunit.</text>
</comment>
<name>A0A9X3BMH9_9MYCO</name>
<evidence type="ECO:0000259" key="7">
    <source>
        <dbReference type="Pfam" id="PF02525"/>
    </source>
</evidence>
<organism evidence="8 9">
    <name type="scientific">[Mycobacterium] manitobense</name>
    <dbReference type="NCBI Taxonomy" id="190147"/>
    <lineage>
        <taxon>Bacteria</taxon>
        <taxon>Bacillati</taxon>
        <taxon>Actinomycetota</taxon>
        <taxon>Actinomycetes</taxon>
        <taxon>Mycobacteriales</taxon>
        <taxon>Mycobacteriaceae</taxon>
        <taxon>Mycolicibacterium</taxon>
    </lineage>
</organism>
<dbReference type="InterPro" id="IPR050104">
    <property type="entry name" value="FMN-dep_NADH:Q_OxRdtase_AzoR1"/>
</dbReference>
<evidence type="ECO:0000256" key="4">
    <source>
        <dbReference type="ARBA" id="ARBA00023027"/>
    </source>
</evidence>
<dbReference type="SUPFAM" id="SSF52218">
    <property type="entry name" value="Flavoproteins"/>
    <property type="match status" value="1"/>
</dbReference>
<reference evidence="8" key="2">
    <citation type="journal article" date="2022" name="BMC Genomics">
        <title>Comparative genome analysis of mycobacteria focusing on tRNA and non-coding RNA.</title>
        <authorList>
            <person name="Behra P.R.K."/>
            <person name="Pettersson B.M.F."/>
            <person name="Ramesh M."/>
            <person name="Das S."/>
            <person name="Dasgupta S."/>
            <person name="Kirsebom L.A."/>
        </authorList>
    </citation>
    <scope>NUCLEOTIDE SEQUENCE</scope>
    <source>
        <strain evidence="8">DSM 44615</strain>
    </source>
</reference>
<dbReference type="EC" id="1.7.1.17" evidence="6"/>
<dbReference type="PANTHER" id="PTHR43741:SF4">
    <property type="entry name" value="FMN-DEPENDENT NADH:QUINONE OXIDOREDUCTASE"/>
    <property type="match status" value="1"/>
</dbReference>
<dbReference type="GO" id="GO:0016652">
    <property type="term" value="F:oxidoreductase activity, acting on NAD(P)H as acceptor"/>
    <property type="evidence" value="ECO:0007669"/>
    <property type="project" value="UniProtKB-UniRule"/>
</dbReference>
<protein>
    <recommendedName>
        <fullName evidence="6">FMN dependent NADH:quinone oxidoreductase</fullName>
        <ecNumber evidence="6">1.6.5.-</ecNumber>
    </recommendedName>
    <alternativeName>
        <fullName evidence="6">Azo-dye reductase</fullName>
    </alternativeName>
    <alternativeName>
        <fullName evidence="6">FMN-dependent NADH-azo compound oxidoreductase</fullName>
    </alternativeName>
    <alternativeName>
        <fullName evidence="6">FMN-dependent NADH-azoreductase</fullName>
        <ecNumber evidence="6">1.7.1.17</ecNumber>
    </alternativeName>
</protein>
<feature type="domain" description="Flavodoxin-like fold" evidence="7">
    <location>
        <begin position="3"/>
        <end position="198"/>
    </location>
</feature>
<comment type="catalytic activity">
    <reaction evidence="6">
        <text>2 a quinone + NADH + H(+) = 2 a 1,4-benzosemiquinone + NAD(+)</text>
        <dbReference type="Rhea" id="RHEA:65952"/>
        <dbReference type="ChEBI" id="CHEBI:15378"/>
        <dbReference type="ChEBI" id="CHEBI:57540"/>
        <dbReference type="ChEBI" id="CHEBI:57945"/>
        <dbReference type="ChEBI" id="CHEBI:132124"/>
        <dbReference type="ChEBI" id="CHEBI:134225"/>
    </reaction>
</comment>
<comment type="similarity">
    <text evidence="6">Belongs to the azoreductase type 1 family.</text>
</comment>
<keyword evidence="2 6" id="KW-0288">FMN</keyword>
<evidence type="ECO:0000256" key="3">
    <source>
        <dbReference type="ARBA" id="ARBA00023002"/>
    </source>
</evidence>
<dbReference type="GO" id="GO:0009055">
    <property type="term" value="F:electron transfer activity"/>
    <property type="evidence" value="ECO:0007669"/>
    <property type="project" value="UniProtKB-UniRule"/>
</dbReference>
<dbReference type="InterPro" id="IPR023048">
    <property type="entry name" value="NADH:quinone_OxRdtase_FMN_depd"/>
</dbReference>
<dbReference type="EMBL" id="JACKSJ010000085">
    <property type="protein sequence ID" value="MCV7170444.1"/>
    <property type="molecule type" value="Genomic_DNA"/>
</dbReference>
<evidence type="ECO:0000256" key="6">
    <source>
        <dbReference type="HAMAP-Rule" id="MF_01216"/>
    </source>
</evidence>
<gene>
    <name evidence="6" type="primary">azoR</name>
    <name evidence="8" type="ORF">H7I41_11010</name>
</gene>
<keyword evidence="3 6" id="KW-0560">Oxidoreductase</keyword>
<dbReference type="HAMAP" id="MF_01216">
    <property type="entry name" value="Azoreductase_type1"/>
    <property type="match status" value="1"/>
</dbReference>
<keyword evidence="9" id="KW-1185">Reference proteome</keyword>
<dbReference type="InterPro" id="IPR029039">
    <property type="entry name" value="Flavoprotein-like_sf"/>
</dbReference>
<dbReference type="Gene3D" id="3.40.50.360">
    <property type="match status" value="1"/>
</dbReference>
<dbReference type="RefSeq" id="WP_264012631.1">
    <property type="nucleotide sequence ID" value="NZ_JACKSJ010000085.1"/>
</dbReference>
<dbReference type="Proteomes" id="UP001140293">
    <property type="component" value="Unassembled WGS sequence"/>
</dbReference>
<dbReference type="GO" id="GO:0010181">
    <property type="term" value="F:FMN binding"/>
    <property type="evidence" value="ECO:0007669"/>
    <property type="project" value="UniProtKB-UniRule"/>
</dbReference>
<keyword evidence="4 6" id="KW-0520">NAD</keyword>
<evidence type="ECO:0000313" key="9">
    <source>
        <dbReference type="Proteomes" id="UP001140293"/>
    </source>
</evidence>
<dbReference type="EC" id="1.6.5.-" evidence="6"/>
<feature type="binding site" evidence="6">
    <location>
        <position position="10"/>
    </location>
    <ligand>
        <name>FMN</name>
        <dbReference type="ChEBI" id="CHEBI:58210"/>
    </ligand>
</feature>
<evidence type="ECO:0000313" key="8">
    <source>
        <dbReference type="EMBL" id="MCV7170444.1"/>
    </source>
</evidence>
<comment type="caution">
    <text evidence="8">The sequence shown here is derived from an EMBL/GenBank/DDBJ whole genome shotgun (WGS) entry which is preliminary data.</text>
</comment>
<comment type="function">
    <text evidence="6">Also exhibits azoreductase activity. Catalyzes the reductive cleavage of the azo bond in aromatic azo compounds to the corresponding amines.</text>
</comment>
<comment type="subunit">
    <text evidence="6">Homodimer.</text>
</comment>
<proteinExistence type="inferred from homology"/>
<dbReference type="AlphaFoldDB" id="A0A9X3BMH9"/>
<accession>A0A9X3BMH9</accession>
<keyword evidence="1 6" id="KW-0285">Flavoprotein</keyword>
<evidence type="ECO:0000256" key="2">
    <source>
        <dbReference type="ARBA" id="ARBA00022643"/>
    </source>
</evidence>
<comment type="caution">
    <text evidence="6">Lacks conserved residue(s) required for the propagation of feature annotation.</text>
</comment>
<dbReference type="InterPro" id="IPR003680">
    <property type="entry name" value="Flavodoxin_fold"/>
</dbReference>
<evidence type="ECO:0000256" key="5">
    <source>
        <dbReference type="ARBA" id="ARBA00048542"/>
    </source>
</evidence>
<feature type="binding site" evidence="6">
    <location>
        <begin position="16"/>
        <end position="18"/>
    </location>
    <ligand>
        <name>FMN</name>
        <dbReference type="ChEBI" id="CHEBI:58210"/>
    </ligand>
</feature>
<reference evidence="8" key="1">
    <citation type="submission" date="2020-07" db="EMBL/GenBank/DDBJ databases">
        <authorList>
            <person name="Pettersson B.M.F."/>
            <person name="Behra P.R.K."/>
            <person name="Ramesh M."/>
            <person name="Das S."/>
            <person name="Dasgupta S."/>
            <person name="Kirsebom L.A."/>
        </authorList>
    </citation>
    <scope>NUCLEOTIDE SEQUENCE</scope>
    <source>
        <strain evidence="8">DSM 44615</strain>
    </source>
</reference>
<dbReference type="PANTHER" id="PTHR43741">
    <property type="entry name" value="FMN-DEPENDENT NADH-AZOREDUCTASE 1"/>
    <property type="match status" value="1"/>
</dbReference>